<dbReference type="InterPro" id="IPR009072">
    <property type="entry name" value="Histone-fold"/>
</dbReference>
<dbReference type="GO" id="GO:0003677">
    <property type="term" value="F:DNA binding"/>
    <property type="evidence" value="ECO:0007669"/>
    <property type="project" value="InterPro"/>
</dbReference>
<dbReference type="GO" id="GO:0046982">
    <property type="term" value="F:protein heterodimerization activity"/>
    <property type="evidence" value="ECO:0007669"/>
    <property type="project" value="InterPro"/>
</dbReference>
<evidence type="ECO:0000313" key="3">
    <source>
        <dbReference type="Proteomes" id="UP000822476"/>
    </source>
</evidence>
<evidence type="ECO:0000256" key="1">
    <source>
        <dbReference type="ARBA" id="ARBA00010343"/>
    </source>
</evidence>
<reference evidence="2" key="1">
    <citation type="submission" date="2019-07" db="EMBL/GenBank/DDBJ databases">
        <title>Annotation for the trematode Paragonimus miyazaki's.</title>
        <authorList>
            <person name="Choi Y.-J."/>
        </authorList>
    </citation>
    <scope>NUCLEOTIDE SEQUENCE</scope>
    <source>
        <strain evidence="2">Japan</strain>
    </source>
</reference>
<dbReference type="SUPFAM" id="SSF47113">
    <property type="entry name" value="Histone-fold"/>
    <property type="match status" value="1"/>
</dbReference>
<dbReference type="SMART" id="SM00428">
    <property type="entry name" value="H3"/>
    <property type="match status" value="1"/>
</dbReference>
<dbReference type="GO" id="GO:0000786">
    <property type="term" value="C:nucleosome"/>
    <property type="evidence" value="ECO:0007669"/>
    <property type="project" value="InterPro"/>
</dbReference>
<keyword evidence="3" id="KW-1185">Reference proteome</keyword>
<dbReference type="EMBL" id="JTDE01002181">
    <property type="protein sequence ID" value="KAF7257736.1"/>
    <property type="molecule type" value="Genomic_DNA"/>
</dbReference>
<sequence>MKKSHRHRSGTVALYKIRLYQKGMELLSFKVPFQRLFHDIAHDFKIDLRFQTWTSLYHRRSAKLTLLGLLKTPNYAPSRPKHIQFVRLVHDKRIYDGLLVIQLERGQSLEQSNINVMD</sequence>
<dbReference type="Gene3D" id="1.10.20.10">
    <property type="entry name" value="Histone, subunit A"/>
    <property type="match status" value="1"/>
</dbReference>
<dbReference type="PANTHER" id="PTHR11426">
    <property type="entry name" value="HISTONE H3"/>
    <property type="match status" value="1"/>
</dbReference>
<protein>
    <submittedName>
        <fullName evidence="2">Uncharacterized protein</fullName>
    </submittedName>
</protein>
<comment type="similarity">
    <text evidence="1">Belongs to the histone H3 family.</text>
</comment>
<dbReference type="GO" id="GO:0030527">
    <property type="term" value="F:structural constituent of chromatin"/>
    <property type="evidence" value="ECO:0007669"/>
    <property type="project" value="InterPro"/>
</dbReference>
<dbReference type="AlphaFoldDB" id="A0A8S9YWK2"/>
<organism evidence="2 3">
    <name type="scientific">Paragonimus skrjabini miyazakii</name>
    <dbReference type="NCBI Taxonomy" id="59628"/>
    <lineage>
        <taxon>Eukaryota</taxon>
        <taxon>Metazoa</taxon>
        <taxon>Spiralia</taxon>
        <taxon>Lophotrochozoa</taxon>
        <taxon>Platyhelminthes</taxon>
        <taxon>Trematoda</taxon>
        <taxon>Digenea</taxon>
        <taxon>Plagiorchiida</taxon>
        <taxon>Troglotremata</taxon>
        <taxon>Troglotrematidae</taxon>
        <taxon>Paragonimus</taxon>
    </lineage>
</organism>
<proteinExistence type="inferred from homology"/>
<comment type="caution">
    <text evidence="2">The sequence shown here is derived from an EMBL/GenBank/DDBJ whole genome shotgun (WGS) entry which is preliminary data.</text>
</comment>
<evidence type="ECO:0000313" key="2">
    <source>
        <dbReference type="EMBL" id="KAF7257736.1"/>
    </source>
</evidence>
<accession>A0A8S9YWK2</accession>
<gene>
    <name evidence="2" type="ORF">EG68_05358</name>
</gene>
<dbReference type="Proteomes" id="UP000822476">
    <property type="component" value="Unassembled WGS sequence"/>
</dbReference>
<name>A0A8S9YWK2_9TREM</name>
<dbReference type="InterPro" id="IPR000164">
    <property type="entry name" value="Histone_H3/CENP-A"/>
</dbReference>